<dbReference type="Proteomes" id="UP000789759">
    <property type="component" value="Unassembled WGS sequence"/>
</dbReference>
<dbReference type="AlphaFoldDB" id="A0A9N9KB06"/>
<evidence type="ECO:0000313" key="1">
    <source>
        <dbReference type="EMBL" id="CAG8818413.1"/>
    </source>
</evidence>
<accession>A0A9N9KB06</accession>
<name>A0A9N9KB06_9GLOM</name>
<comment type="caution">
    <text evidence="1">The sequence shown here is derived from an EMBL/GenBank/DDBJ whole genome shotgun (WGS) entry which is preliminary data.</text>
</comment>
<gene>
    <name evidence="1" type="ORF">CPELLU_LOCUS19438</name>
</gene>
<keyword evidence="2" id="KW-1185">Reference proteome</keyword>
<evidence type="ECO:0000313" key="2">
    <source>
        <dbReference type="Proteomes" id="UP000789759"/>
    </source>
</evidence>
<dbReference type="OrthoDB" id="2445008at2759"/>
<sequence length="101" mass="11831">EIYDDLPLSYNKSQASVVKQIETITDEVVASSDDMTYLSERLTSEFSQYENKICSLENSILTLTDYLNSRVEVEMKKELFNNYLELIQKQFLEFVESIKIK</sequence>
<protein>
    <submittedName>
        <fullName evidence="1">429_t:CDS:1</fullName>
    </submittedName>
</protein>
<proteinExistence type="predicted"/>
<feature type="non-terminal residue" evidence="1">
    <location>
        <position position="101"/>
    </location>
</feature>
<reference evidence="1" key="1">
    <citation type="submission" date="2021-06" db="EMBL/GenBank/DDBJ databases">
        <authorList>
            <person name="Kallberg Y."/>
            <person name="Tangrot J."/>
            <person name="Rosling A."/>
        </authorList>
    </citation>
    <scope>NUCLEOTIDE SEQUENCE</scope>
    <source>
        <strain evidence="1">FL966</strain>
    </source>
</reference>
<dbReference type="EMBL" id="CAJVQA010046675">
    <property type="protein sequence ID" value="CAG8818413.1"/>
    <property type="molecule type" value="Genomic_DNA"/>
</dbReference>
<organism evidence="1 2">
    <name type="scientific">Cetraspora pellucida</name>
    <dbReference type="NCBI Taxonomy" id="1433469"/>
    <lineage>
        <taxon>Eukaryota</taxon>
        <taxon>Fungi</taxon>
        <taxon>Fungi incertae sedis</taxon>
        <taxon>Mucoromycota</taxon>
        <taxon>Glomeromycotina</taxon>
        <taxon>Glomeromycetes</taxon>
        <taxon>Diversisporales</taxon>
        <taxon>Gigasporaceae</taxon>
        <taxon>Cetraspora</taxon>
    </lineage>
</organism>